<name>A0A3S1F6J4_9BURK</name>
<accession>A0A3S1F6J4</accession>
<dbReference type="SUPFAM" id="SSF52540">
    <property type="entry name" value="P-loop containing nucleoside triphosphate hydrolases"/>
    <property type="match status" value="1"/>
</dbReference>
<evidence type="ECO:0000313" key="1">
    <source>
        <dbReference type="EMBL" id="RUR71727.1"/>
    </source>
</evidence>
<organism evidence="1 2">
    <name type="scientific">Variovorax guangxiensis</name>
    <dbReference type="NCBI Taxonomy" id="1775474"/>
    <lineage>
        <taxon>Bacteria</taxon>
        <taxon>Pseudomonadati</taxon>
        <taxon>Pseudomonadota</taxon>
        <taxon>Betaproteobacteria</taxon>
        <taxon>Burkholderiales</taxon>
        <taxon>Comamonadaceae</taxon>
        <taxon>Variovorax</taxon>
    </lineage>
</organism>
<dbReference type="EMBL" id="RXFT01000024">
    <property type="protein sequence ID" value="RUR71727.1"/>
    <property type="molecule type" value="Genomic_DNA"/>
</dbReference>
<dbReference type="RefSeq" id="WP_126025788.1">
    <property type="nucleotide sequence ID" value="NZ_RXFT01000024.1"/>
</dbReference>
<dbReference type="GO" id="GO:0016301">
    <property type="term" value="F:kinase activity"/>
    <property type="evidence" value="ECO:0007669"/>
    <property type="project" value="UniProtKB-KW"/>
</dbReference>
<gene>
    <name evidence="1" type="ORF">EJP67_32255</name>
</gene>
<protein>
    <submittedName>
        <fullName evidence="1">Nucleoside/nucleotide kinase family protein</fullName>
    </submittedName>
</protein>
<dbReference type="Proteomes" id="UP000281118">
    <property type="component" value="Unassembled WGS sequence"/>
</dbReference>
<keyword evidence="1" id="KW-0418">Kinase</keyword>
<proteinExistence type="predicted"/>
<dbReference type="InterPro" id="IPR027417">
    <property type="entry name" value="P-loop_NTPase"/>
</dbReference>
<dbReference type="PANTHER" id="PTHR10285">
    <property type="entry name" value="URIDINE KINASE"/>
    <property type="match status" value="1"/>
</dbReference>
<dbReference type="NCBIfam" id="NF006743">
    <property type="entry name" value="PRK09270.1-2"/>
    <property type="match status" value="1"/>
</dbReference>
<comment type="caution">
    <text evidence="1">The sequence shown here is derived from an EMBL/GenBank/DDBJ whole genome shotgun (WGS) entry which is preliminary data.</text>
</comment>
<dbReference type="Gene3D" id="3.40.50.300">
    <property type="entry name" value="P-loop containing nucleotide triphosphate hydrolases"/>
    <property type="match status" value="2"/>
</dbReference>
<dbReference type="OrthoDB" id="1550976at2"/>
<dbReference type="AlphaFoldDB" id="A0A3S1F6J4"/>
<keyword evidence="1" id="KW-0808">Transferase</keyword>
<evidence type="ECO:0000313" key="2">
    <source>
        <dbReference type="Proteomes" id="UP000281118"/>
    </source>
</evidence>
<reference evidence="1 2" key="1">
    <citation type="submission" date="2018-12" db="EMBL/GenBank/DDBJ databases">
        <title>The genome sequences of Variovorax guangxiensis DSM 27352.</title>
        <authorList>
            <person name="Gao J."/>
            <person name="Sun J."/>
        </authorList>
    </citation>
    <scope>NUCLEOTIDE SEQUENCE [LARGE SCALE GENOMIC DNA]</scope>
    <source>
        <strain evidence="1 2">DSM 27352</strain>
    </source>
</reference>
<sequence>MSTPPAQNCPSLPELPPESAARLQALMASGQRRLLGLVGAPGAGKSTLAAALLQAVGAERAQVVPMDGFHLANVELQRLGRAGRKGAPDTFDSAGYVALLQRLREQRPDGGIVYAPEFRREIEEPIAGAIAVLPSTQLVITEGNYLLHDVGPWAGAAAMLDEVWYVDIDDAVREARLVRRHQQFGRSAEEARAWVESTDAPNARLIAATRVRAHHVLPWS</sequence>